<feature type="compositionally biased region" description="Pro residues" evidence="6">
    <location>
        <begin position="200"/>
        <end position="221"/>
    </location>
</feature>
<dbReference type="OrthoDB" id="5976125at2759"/>
<dbReference type="GO" id="GO:0005615">
    <property type="term" value="C:extracellular space"/>
    <property type="evidence" value="ECO:0007669"/>
    <property type="project" value="TreeGrafter"/>
</dbReference>
<evidence type="ECO:0000256" key="4">
    <source>
        <dbReference type="ARBA" id="ARBA00023157"/>
    </source>
</evidence>
<keyword evidence="1" id="KW-0645">Protease</keyword>
<reference evidence="8" key="1">
    <citation type="submission" date="2023-01" db="EMBL/GenBank/DDBJ databases">
        <title>Genome assembly of the deep-sea coral Lophelia pertusa.</title>
        <authorList>
            <person name="Herrera S."/>
            <person name="Cordes E."/>
        </authorList>
    </citation>
    <scope>NUCLEOTIDE SEQUENCE</scope>
    <source>
        <strain evidence="8">USNM1676648</strain>
        <tissue evidence="8">Polyp</tissue>
    </source>
</reference>
<dbReference type="SUPFAM" id="SSF50494">
    <property type="entry name" value="Trypsin-like serine proteases"/>
    <property type="match status" value="1"/>
</dbReference>
<dbReference type="InterPro" id="IPR001314">
    <property type="entry name" value="Peptidase_S1A"/>
</dbReference>
<evidence type="ECO:0000256" key="5">
    <source>
        <dbReference type="ARBA" id="ARBA00024195"/>
    </source>
</evidence>
<comment type="caution">
    <text evidence="8">The sequence shown here is derived from an EMBL/GenBank/DDBJ whole genome shotgun (WGS) entry which is preliminary data.</text>
</comment>
<evidence type="ECO:0000259" key="7">
    <source>
        <dbReference type="PROSITE" id="PS50240"/>
    </source>
</evidence>
<keyword evidence="4" id="KW-1015">Disulfide bond</keyword>
<dbReference type="SMART" id="SM00020">
    <property type="entry name" value="Tryp_SPc"/>
    <property type="match status" value="1"/>
</dbReference>
<dbReference type="InterPro" id="IPR009003">
    <property type="entry name" value="Peptidase_S1_PA"/>
</dbReference>
<sequence length="236" mass="25250">MAREHFLNKTEGTEQDFAIENLYIHPKWDHIATDNDLALIHLDRPATLNSRVNTICLPEPEYQFPPGTKCSISGWGTTQEGGNSSPVLMQAKVPIVDRAACRHKQSYGEKITENMICAGMRQGGVDSCQGDSGGPLVCKNPVNPRQWIQVGVTSWGKGCARALKYGVYANIKRYLPWVNFLTGNIGGGEGGDNLSTPSPSVLPPLPPLPGGSAPPPLPPLPSGNGGPPTLPPLPQQ</sequence>
<evidence type="ECO:0000313" key="8">
    <source>
        <dbReference type="EMBL" id="KAJ7357539.1"/>
    </source>
</evidence>
<dbReference type="InterPro" id="IPR033116">
    <property type="entry name" value="TRYPSIN_SER"/>
</dbReference>
<keyword evidence="2" id="KW-0378">Hydrolase</keyword>
<dbReference type="PROSITE" id="PS50240">
    <property type="entry name" value="TRYPSIN_DOM"/>
    <property type="match status" value="1"/>
</dbReference>
<evidence type="ECO:0000256" key="2">
    <source>
        <dbReference type="ARBA" id="ARBA00022801"/>
    </source>
</evidence>
<dbReference type="InterPro" id="IPR050127">
    <property type="entry name" value="Serine_Proteases_S1"/>
</dbReference>
<feature type="domain" description="Peptidase S1" evidence="7">
    <location>
        <begin position="1"/>
        <end position="183"/>
    </location>
</feature>
<proteinExistence type="inferred from homology"/>
<accession>A0A9W9YLN5</accession>
<dbReference type="Pfam" id="PF00089">
    <property type="entry name" value="Trypsin"/>
    <property type="match status" value="1"/>
</dbReference>
<gene>
    <name evidence="8" type="ORF">OS493_024346</name>
</gene>
<dbReference type="FunFam" id="2.40.10.10:FF:000002">
    <property type="entry name" value="Transmembrane protease serine"/>
    <property type="match status" value="1"/>
</dbReference>
<evidence type="ECO:0000256" key="6">
    <source>
        <dbReference type="SAM" id="MobiDB-lite"/>
    </source>
</evidence>
<dbReference type="GO" id="GO:0004252">
    <property type="term" value="F:serine-type endopeptidase activity"/>
    <property type="evidence" value="ECO:0007669"/>
    <property type="project" value="InterPro"/>
</dbReference>
<dbReference type="Gene3D" id="2.40.10.10">
    <property type="entry name" value="Trypsin-like serine proteases"/>
    <property type="match status" value="1"/>
</dbReference>
<dbReference type="InterPro" id="IPR043504">
    <property type="entry name" value="Peptidase_S1_PA_chymotrypsin"/>
</dbReference>
<dbReference type="PANTHER" id="PTHR24264:SF54">
    <property type="entry name" value="PEPTIDASE S1 DOMAIN-CONTAINING PROTEIN"/>
    <property type="match status" value="1"/>
</dbReference>
<dbReference type="InterPro" id="IPR001254">
    <property type="entry name" value="Trypsin_dom"/>
</dbReference>
<dbReference type="CDD" id="cd00190">
    <property type="entry name" value="Tryp_SPc"/>
    <property type="match status" value="1"/>
</dbReference>
<dbReference type="PROSITE" id="PS00135">
    <property type="entry name" value="TRYPSIN_SER"/>
    <property type="match status" value="1"/>
</dbReference>
<dbReference type="PRINTS" id="PR00722">
    <property type="entry name" value="CHYMOTRYPSIN"/>
</dbReference>
<dbReference type="PANTHER" id="PTHR24264">
    <property type="entry name" value="TRYPSIN-RELATED"/>
    <property type="match status" value="1"/>
</dbReference>
<comment type="similarity">
    <text evidence="5">Belongs to the peptidase S1 family. CLIP subfamily.</text>
</comment>
<dbReference type="AlphaFoldDB" id="A0A9W9YLN5"/>
<name>A0A9W9YLN5_9CNID</name>
<dbReference type="Proteomes" id="UP001163046">
    <property type="component" value="Unassembled WGS sequence"/>
</dbReference>
<evidence type="ECO:0000256" key="1">
    <source>
        <dbReference type="ARBA" id="ARBA00022670"/>
    </source>
</evidence>
<evidence type="ECO:0000256" key="3">
    <source>
        <dbReference type="ARBA" id="ARBA00022825"/>
    </source>
</evidence>
<keyword evidence="9" id="KW-1185">Reference proteome</keyword>
<dbReference type="GO" id="GO:0006508">
    <property type="term" value="P:proteolysis"/>
    <property type="evidence" value="ECO:0007669"/>
    <property type="project" value="UniProtKB-KW"/>
</dbReference>
<evidence type="ECO:0000313" key="9">
    <source>
        <dbReference type="Proteomes" id="UP001163046"/>
    </source>
</evidence>
<organism evidence="8 9">
    <name type="scientific">Desmophyllum pertusum</name>
    <dbReference type="NCBI Taxonomy" id="174260"/>
    <lineage>
        <taxon>Eukaryota</taxon>
        <taxon>Metazoa</taxon>
        <taxon>Cnidaria</taxon>
        <taxon>Anthozoa</taxon>
        <taxon>Hexacorallia</taxon>
        <taxon>Scleractinia</taxon>
        <taxon>Caryophylliina</taxon>
        <taxon>Caryophylliidae</taxon>
        <taxon>Desmophyllum</taxon>
    </lineage>
</organism>
<keyword evidence="3" id="KW-0720">Serine protease</keyword>
<dbReference type="EMBL" id="MU827320">
    <property type="protein sequence ID" value="KAJ7357539.1"/>
    <property type="molecule type" value="Genomic_DNA"/>
</dbReference>
<protein>
    <recommendedName>
        <fullName evidence="7">Peptidase S1 domain-containing protein</fullName>
    </recommendedName>
</protein>
<feature type="region of interest" description="Disordered" evidence="6">
    <location>
        <begin position="191"/>
        <end position="236"/>
    </location>
</feature>